<dbReference type="EMBL" id="BAAAQN010000012">
    <property type="protein sequence ID" value="GAA2026372.1"/>
    <property type="molecule type" value="Genomic_DNA"/>
</dbReference>
<dbReference type="Gene3D" id="3.20.20.30">
    <property type="entry name" value="Luciferase-like domain"/>
    <property type="match status" value="1"/>
</dbReference>
<evidence type="ECO:0000256" key="3">
    <source>
        <dbReference type="ARBA" id="ARBA00023002"/>
    </source>
</evidence>
<accession>A0ABN2U179</accession>
<keyword evidence="1" id="KW-0285">Flavoprotein</keyword>
<dbReference type="Pfam" id="PF00296">
    <property type="entry name" value="Bac_luciferase"/>
    <property type="match status" value="1"/>
</dbReference>
<dbReference type="SUPFAM" id="SSF51679">
    <property type="entry name" value="Bacterial luciferase-like"/>
    <property type="match status" value="1"/>
</dbReference>
<protein>
    <submittedName>
        <fullName evidence="6">LLM class flavin-dependent oxidoreductase</fullName>
    </submittedName>
</protein>
<evidence type="ECO:0000313" key="7">
    <source>
        <dbReference type="Proteomes" id="UP001500751"/>
    </source>
</evidence>
<evidence type="ECO:0000256" key="4">
    <source>
        <dbReference type="ARBA" id="ARBA00023033"/>
    </source>
</evidence>
<evidence type="ECO:0000259" key="5">
    <source>
        <dbReference type="Pfam" id="PF00296"/>
    </source>
</evidence>
<reference evidence="6 7" key="1">
    <citation type="journal article" date="2019" name="Int. J. Syst. Evol. Microbiol.">
        <title>The Global Catalogue of Microorganisms (GCM) 10K type strain sequencing project: providing services to taxonomists for standard genome sequencing and annotation.</title>
        <authorList>
            <consortium name="The Broad Institute Genomics Platform"/>
            <consortium name="The Broad Institute Genome Sequencing Center for Infectious Disease"/>
            <person name="Wu L."/>
            <person name="Ma J."/>
        </authorList>
    </citation>
    <scope>NUCLEOTIDE SEQUENCE [LARGE SCALE GENOMIC DNA]</scope>
    <source>
        <strain evidence="6 7">JCM 16014</strain>
    </source>
</reference>
<feature type="domain" description="Luciferase-like" evidence="5">
    <location>
        <begin position="15"/>
        <end position="267"/>
    </location>
</feature>
<dbReference type="InterPro" id="IPR011251">
    <property type="entry name" value="Luciferase-like_dom"/>
</dbReference>
<proteinExistence type="predicted"/>
<organism evidence="6 7">
    <name type="scientific">Catenulispora yoronensis</name>
    <dbReference type="NCBI Taxonomy" id="450799"/>
    <lineage>
        <taxon>Bacteria</taxon>
        <taxon>Bacillati</taxon>
        <taxon>Actinomycetota</taxon>
        <taxon>Actinomycetes</taxon>
        <taxon>Catenulisporales</taxon>
        <taxon>Catenulisporaceae</taxon>
        <taxon>Catenulispora</taxon>
    </lineage>
</organism>
<gene>
    <name evidence="6" type="ORF">GCM10009839_26000</name>
</gene>
<comment type="caution">
    <text evidence="6">The sequence shown here is derived from an EMBL/GenBank/DDBJ whole genome shotgun (WGS) entry which is preliminary data.</text>
</comment>
<dbReference type="PANTHER" id="PTHR42847:SF4">
    <property type="entry name" value="ALKANESULFONATE MONOOXYGENASE-RELATED"/>
    <property type="match status" value="1"/>
</dbReference>
<dbReference type="PANTHER" id="PTHR42847">
    <property type="entry name" value="ALKANESULFONATE MONOOXYGENASE"/>
    <property type="match status" value="1"/>
</dbReference>
<keyword evidence="2" id="KW-0288">FMN</keyword>
<dbReference type="InterPro" id="IPR036661">
    <property type="entry name" value="Luciferase-like_sf"/>
</dbReference>
<sequence>MELRIGLKTSLMHVSYEDVRRVWQQADEMTEIADAWLWDHLLPLAGDRGGDVLEGWTTLSALAAQTSRLRLGLLVTSNRLRHPALLGKMASTVDVISGGRLVMGLGVGGTVQPPGAGGVAGENPAVAEFAAYGIPLISPSEGITRLDETVRILRKMWTEEEFDYQGPFTTLVGNRNAPKPRQPAGPPLLIGAWGERALRVVAEHADVWNIPGPPHNTVAEIAERSRILDRLCEAAGRDPSDVTRSVQVIVADDGVAQARAAIAELTAVGVRHVVVGSRRQYRPDGMTWLLREVVQPAYEISNT</sequence>
<keyword evidence="4" id="KW-0503">Monooxygenase</keyword>
<keyword evidence="7" id="KW-1185">Reference proteome</keyword>
<dbReference type="Proteomes" id="UP001500751">
    <property type="component" value="Unassembled WGS sequence"/>
</dbReference>
<evidence type="ECO:0000256" key="1">
    <source>
        <dbReference type="ARBA" id="ARBA00022630"/>
    </source>
</evidence>
<evidence type="ECO:0000313" key="6">
    <source>
        <dbReference type="EMBL" id="GAA2026372.1"/>
    </source>
</evidence>
<dbReference type="InterPro" id="IPR050172">
    <property type="entry name" value="SsuD_RutA_monooxygenase"/>
</dbReference>
<name>A0ABN2U179_9ACTN</name>
<evidence type="ECO:0000256" key="2">
    <source>
        <dbReference type="ARBA" id="ARBA00022643"/>
    </source>
</evidence>
<keyword evidence="3" id="KW-0560">Oxidoreductase</keyword>
<dbReference type="RefSeq" id="WP_344665807.1">
    <property type="nucleotide sequence ID" value="NZ_BAAAQN010000012.1"/>
</dbReference>